<dbReference type="Gene3D" id="3.90.75.10">
    <property type="entry name" value="Homing Intron 3 (I-ppo) Encoded Endonuclease, Chain A"/>
    <property type="match status" value="1"/>
</dbReference>
<dbReference type="InterPro" id="IPR003615">
    <property type="entry name" value="HNH_nuc"/>
</dbReference>
<evidence type="ECO:0000313" key="2">
    <source>
        <dbReference type="EMBL" id="QLL08994.1"/>
    </source>
</evidence>
<gene>
    <name evidence="2" type="ORF">H0P51_08935</name>
</gene>
<dbReference type="RefSeq" id="WP_180917579.1">
    <property type="nucleotide sequence ID" value="NZ_CP059165.1"/>
</dbReference>
<evidence type="ECO:0000313" key="3">
    <source>
        <dbReference type="Proteomes" id="UP000510682"/>
    </source>
</evidence>
<dbReference type="InterPro" id="IPR044925">
    <property type="entry name" value="His-Me_finger_sf"/>
</dbReference>
<keyword evidence="3" id="KW-1185">Reference proteome</keyword>
<accession>A0A7D6I3A5</accession>
<dbReference type="EMBL" id="CP059165">
    <property type="protein sequence ID" value="QLL08994.1"/>
    <property type="molecule type" value="Genomic_DNA"/>
</dbReference>
<dbReference type="SUPFAM" id="SSF54060">
    <property type="entry name" value="His-Me finger endonucleases"/>
    <property type="match status" value="1"/>
</dbReference>
<dbReference type="InterPro" id="IPR044930">
    <property type="entry name" value="Homing_endonuclease_His-Me"/>
</dbReference>
<sequence length="201" mass="22067">MKTNPPKLAQRGRVCDVEGCGRPHESDGLCGTHALRRKKGQDLTVAIRTDRTLQEKLDFYAPPSDPKACWLWTGAKTNGYGVLNIDGVNRRATHVALELATGQQVPDGLVVRHRCDTPACVNPAHLETGTQGDNINDMHTRGRAAVGEALPVSKVTPEIVRQIRDFNESGTMTQTAIAKRFNITQPAVWAIINRTTWAHVD</sequence>
<keyword evidence="2" id="KW-0255">Endonuclease</keyword>
<keyword evidence="2" id="KW-0378">Hydrolase</keyword>
<dbReference type="Proteomes" id="UP000510682">
    <property type="component" value="Chromosome"/>
</dbReference>
<name>A0A7D6I3A5_9MYCO</name>
<dbReference type="AlphaFoldDB" id="A0A7D6I3A5"/>
<reference evidence="2" key="1">
    <citation type="submission" date="2020-07" db="EMBL/GenBank/DDBJ databases">
        <title>Description of Mycobacterium gordonae subsp. intergordonae subsp.nov. and Mycobacterium gordonae subsp. gordonae subsp. nov.</title>
        <authorList>
            <person name="Huang H."/>
        </authorList>
    </citation>
    <scope>NUCLEOTIDE SEQUENCE [LARGE SCALE GENOMIC DNA]</scope>
    <source>
        <strain evidence="2">24T</strain>
    </source>
</reference>
<dbReference type="GO" id="GO:0004519">
    <property type="term" value="F:endonuclease activity"/>
    <property type="evidence" value="ECO:0007669"/>
    <property type="project" value="UniProtKB-KW"/>
</dbReference>
<reference evidence="2" key="2">
    <citation type="submission" date="2020-07" db="EMBL/GenBank/DDBJ databases">
        <authorList>
            <person name="Yu X."/>
        </authorList>
    </citation>
    <scope>NUCLEOTIDE SEQUENCE [LARGE SCALE GENOMIC DNA]</scope>
    <source>
        <strain evidence="2">24T</strain>
    </source>
</reference>
<proteinExistence type="predicted"/>
<dbReference type="Pfam" id="PF13392">
    <property type="entry name" value="HNH_3"/>
    <property type="match status" value="1"/>
</dbReference>
<evidence type="ECO:0000259" key="1">
    <source>
        <dbReference type="Pfam" id="PF13392"/>
    </source>
</evidence>
<feature type="domain" description="HNH nuclease" evidence="1">
    <location>
        <begin position="94"/>
        <end position="134"/>
    </location>
</feature>
<keyword evidence="2" id="KW-0540">Nuclease</keyword>
<protein>
    <submittedName>
        <fullName evidence="2">HNH endonuclease</fullName>
    </submittedName>
</protein>
<dbReference type="KEGG" id="mgor:H0P51_08935"/>
<organism evidence="2 3">
    <name type="scientific">Mycobacterium vicinigordonae</name>
    <dbReference type="NCBI Taxonomy" id="1719132"/>
    <lineage>
        <taxon>Bacteria</taxon>
        <taxon>Bacillati</taxon>
        <taxon>Actinomycetota</taxon>
        <taxon>Actinomycetes</taxon>
        <taxon>Mycobacteriales</taxon>
        <taxon>Mycobacteriaceae</taxon>
        <taxon>Mycobacterium</taxon>
    </lineage>
</organism>